<keyword evidence="1" id="KW-0479">Metal-binding</keyword>
<dbReference type="Gene3D" id="3.20.20.370">
    <property type="entry name" value="Glycoside hydrolase/deacetylase"/>
    <property type="match status" value="1"/>
</dbReference>
<dbReference type="InterPro" id="IPR002509">
    <property type="entry name" value="NODB_dom"/>
</dbReference>
<sequence>MPPLSRRLAVLPVVASALLLASCTSQVQAEDGFAKQAVAKLLPGQESPRLSGSTGVLAQAAPQIPAVVAPAGPMRLHPRPEVDCDQSKCVALTFDDGPGRHTERLLDHLAAADVPATFYLLGQNAQKYPETLHRMVIEGHQLGSHTHDHKALTALSSSQITHEIDTAAAIIKDLTGVHPGTVRPPYGAHNAQVDALIDAPLVLWDVDTLDWQHRDPAKVASIAMEEVRDGSIILMHDIHESTVKAVPELIKRLKQQGYSPVTIDELFDGQEFNSSTAYASRNQIR</sequence>
<comment type="caution">
    <text evidence="5">The sequence shown here is derived from an EMBL/GenBank/DDBJ whole genome shotgun (WGS) entry which is preliminary data.</text>
</comment>
<dbReference type="PANTHER" id="PTHR10587:SF133">
    <property type="entry name" value="CHITIN DEACETYLASE 1-RELATED"/>
    <property type="match status" value="1"/>
</dbReference>
<proteinExistence type="predicted"/>
<protein>
    <submittedName>
        <fullName evidence="5">Polysaccharide deacetylase</fullName>
    </submittedName>
</protein>
<keyword evidence="2" id="KW-0378">Hydrolase</keyword>
<dbReference type="Proteomes" id="UP000252167">
    <property type="component" value="Unassembled WGS sequence"/>
</dbReference>
<evidence type="ECO:0000256" key="3">
    <source>
        <dbReference type="SAM" id="SignalP"/>
    </source>
</evidence>
<dbReference type="EMBL" id="POAF01000006">
    <property type="protein sequence ID" value="RBM00019.1"/>
    <property type="molecule type" value="Genomic_DNA"/>
</dbReference>
<keyword evidence="6" id="KW-1185">Reference proteome</keyword>
<keyword evidence="3" id="KW-0732">Signal</keyword>
<dbReference type="AlphaFoldDB" id="A0A365YBS7"/>
<dbReference type="GO" id="GO:0046872">
    <property type="term" value="F:metal ion binding"/>
    <property type="evidence" value="ECO:0007669"/>
    <property type="project" value="UniProtKB-KW"/>
</dbReference>
<dbReference type="InterPro" id="IPR011330">
    <property type="entry name" value="Glyco_hydro/deAcase_b/a-brl"/>
</dbReference>
<organism evidence="5 6">
    <name type="scientific">Glutamicibacter soli</name>
    <dbReference type="NCBI Taxonomy" id="453836"/>
    <lineage>
        <taxon>Bacteria</taxon>
        <taxon>Bacillati</taxon>
        <taxon>Actinomycetota</taxon>
        <taxon>Actinomycetes</taxon>
        <taxon>Micrococcales</taxon>
        <taxon>Micrococcaceae</taxon>
        <taxon>Glutamicibacter</taxon>
    </lineage>
</organism>
<feature type="chain" id="PRO_5016702756" evidence="3">
    <location>
        <begin position="30"/>
        <end position="285"/>
    </location>
</feature>
<dbReference type="GO" id="GO:0016810">
    <property type="term" value="F:hydrolase activity, acting on carbon-nitrogen (but not peptide) bonds"/>
    <property type="evidence" value="ECO:0007669"/>
    <property type="project" value="InterPro"/>
</dbReference>
<accession>A0A365YBS7</accession>
<dbReference type="SUPFAM" id="SSF88713">
    <property type="entry name" value="Glycoside hydrolase/deacetylase"/>
    <property type="match status" value="1"/>
</dbReference>
<reference evidence="5 6" key="1">
    <citation type="submission" date="2018-01" db="EMBL/GenBank/DDBJ databases">
        <title>Glutamicibacter soli strain NHPC-3 Whole genome sequence and assembly.</title>
        <authorList>
            <person name="Choudhury P."/>
            <person name="Gupta D."/>
            <person name="Sengupta K."/>
            <person name="Jawed A."/>
            <person name="Sultana N."/>
            <person name="Saha P."/>
        </authorList>
    </citation>
    <scope>NUCLEOTIDE SEQUENCE [LARGE SCALE GENOMIC DNA]</scope>
    <source>
        <strain evidence="5 6">NHPC-3</strain>
    </source>
</reference>
<evidence type="ECO:0000256" key="1">
    <source>
        <dbReference type="ARBA" id="ARBA00022723"/>
    </source>
</evidence>
<dbReference type="PANTHER" id="PTHR10587">
    <property type="entry name" value="GLYCOSYL TRANSFERASE-RELATED"/>
    <property type="match status" value="1"/>
</dbReference>
<dbReference type="RefSeq" id="WP_113607576.1">
    <property type="nucleotide sequence ID" value="NZ_POAF01000006.1"/>
</dbReference>
<feature type="signal peptide" evidence="3">
    <location>
        <begin position="1"/>
        <end position="29"/>
    </location>
</feature>
<dbReference type="GO" id="GO:0016020">
    <property type="term" value="C:membrane"/>
    <property type="evidence" value="ECO:0007669"/>
    <property type="project" value="TreeGrafter"/>
</dbReference>
<evidence type="ECO:0000256" key="2">
    <source>
        <dbReference type="ARBA" id="ARBA00022801"/>
    </source>
</evidence>
<feature type="domain" description="NodB homology" evidence="4">
    <location>
        <begin position="88"/>
        <end position="261"/>
    </location>
</feature>
<gene>
    <name evidence="5" type="ORF">C1H84_12855</name>
</gene>
<dbReference type="InterPro" id="IPR050248">
    <property type="entry name" value="Polysacc_deacetylase_ArnD"/>
</dbReference>
<dbReference type="GO" id="GO:0005975">
    <property type="term" value="P:carbohydrate metabolic process"/>
    <property type="evidence" value="ECO:0007669"/>
    <property type="project" value="InterPro"/>
</dbReference>
<dbReference type="PROSITE" id="PS51677">
    <property type="entry name" value="NODB"/>
    <property type="match status" value="1"/>
</dbReference>
<evidence type="ECO:0000313" key="6">
    <source>
        <dbReference type="Proteomes" id="UP000252167"/>
    </source>
</evidence>
<name>A0A365YBS7_9MICC</name>
<dbReference type="Pfam" id="PF01522">
    <property type="entry name" value="Polysacc_deac_1"/>
    <property type="match status" value="1"/>
</dbReference>
<evidence type="ECO:0000259" key="4">
    <source>
        <dbReference type="PROSITE" id="PS51677"/>
    </source>
</evidence>
<dbReference type="PROSITE" id="PS51257">
    <property type="entry name" value="PROKAR_LIPOPROTEIN"/>
    <property type="match status" value="1"/>
</dbReference>
<evidence type="ECO:0000313" key="5">
    <source>
        <dbReference type="EMBL" id="RBM00019.1"/>
    </source>
</evidence>